<evidence type="ECO:0000313" key="2">
    <source>
        <dbReference type="EMBL" id="EJT50802.1"/>
    </source>
</evidence>
<feature type="compositionally biased region" description="Basic and acidic residues" evidence="1">
    <location>
        <begin position="119"/>
        <end position="128"/>
    </location>
</feature>
<feature type="region of interest" description="Disordered" evidence="1">
    <location>
        <begin position="117"/>
        <end position="188"/>
    </location>
</feature>
<sequence length="376" mass="39379">MGLFSTDPDKKEEKILQREAKHDEKQVHQALKDLSIAQKEESRVAKKEHSATTELEKALQAQEKARIVLTKAEADLKAAGIRVEKARKEADDMAAAHQRAIGETQGAKDKLDQVQATFSEKKEERNERLAALGSRNISPTSSNNSSTVGVNRSASQRYASGSSLGPGGAAIGRSTSASSGGSGHRVAAPVYTGETVTSPIQASPTSPIAGGTAAGVAAGPGGVAGGEVRRVAAPEYGAPSPVSTGSGSMGLAERAAHDNAAAAQGYPTQQQPVQHVQPILQQQQHVQYADQQPVQHVQHAQPQPILQNQPIQHQQVPQIQEPVAPAAQMQARPVPPVPDVEPRTVKTHPPIIGGSPEGVQSHPPIIGGAQQQPGAY</sequence>
<dbReference type="OrthoDB" id="3364747at2759"/>
<evidence type="ECO:0000313" key="3">
    <source>
        <dbReference type="Proteomes" id="UP000002748"/>
    </source>
</evidence>
<name>J6F659_TRIAS</name>
<gene>
    <name evidence="2" type="ORF">A1Q1_08015</name>
</gene>
<proteinExistence type="predicted"/>
<reference evidence="2 3" key="1">
    <citation type="journal article" date="2012" name="Eukaryot. Cell">
        <title>Draft genome sequence of CBS 2479, the standard type strain of Trichosporon asahii.</title>
        <authorList>
            <person name="Yang R.Y."/>
            <person name="Li H.T."/>
            <person name="Zhu H."/>
            <person name="Zhou G.P."/>
            <person name="Wang M."/>
            <person name="Wang L."/>
        </authorList>
    </citation>
    <scope>NUCLEOTIDE SEQUENCE [LARGE SCALE GENOMIC DNA]</scope>
    <source>
        <strain evidence="3">ATCC 90039 / CBS 2479 / JCM 2466 / KCTC 7840 / NCYC 2677 / UAMH 7654</strain>
    </source>
</reference>
<accession>J6F659</accession>
<organism evidence="2 3">
    <name type="scientific">Trichosporon asahii var. asahii (strain ATCC 90039 / CBS 2479 / JCM 2466 / KCTC 7840 / NBRC 103889/ NCYC 2677 / UAMH 7654)</name>
    <name type="common">Yeast</name>
    <dbReference type="NCBI Taxonomy" id="1186058"/>
    <lineage>
        <taxon>Eukaryota</taxon>
        <taxon>Fungi</taxon>
        <taxon>Dikarya</taxon>
        <taxon>Basidiomycota</taxon>
        <taxon>Agaricomycotina</taxon>
        <taxon>Tremellomycetes</taxon>
        <taxon>Trichosporonales</taxon>
        <taxon>Trichosporonaceae</taxon>
        <taxon>Trichosporon</taxon>
    </lineage>
</organism>
<dbReference type="AlphaFoldDB" id="J6F659"/>
<evidence type="ECO:0000256" key="1">
    <source>
        <dbReference type="SAM" id="MobiDB-lite"/>
    </source>
</evidence>
<feature type="region of interest" description="Disordered" evidence="1">
    <location>
        <begin position="324"/>
        <end position="376"/>
    </location>
</feature>
<dbReference type="EMBL" id="ALBS01000087">
    <property type="protein sequence ID" value="EJT50802.1"/>
    <property type="molecule type" value="Genomic_DNA"/>
</dbReference>
<comment type="caution">
    <text evidence="2">The sequence shown here is derived from an EMBL/GenBank/DDBJ whole genome shotgun (WGS) entry which is preliminary data.</text>
</comment>
<dbReference type="RefSeq" id="XP_014181676.1">
    <property type="nucleotide sequence ID" value="XM_014326201.1"/>
</dbReference>
<dbReference type="GeneID" id="25991527"/>
<dbReference type="KEGG" id="tasa:A1Q1_08015"/>
<dbReference type="HOGENOM" id="CLU_736053_0_0_1"/>
<protein>
    <submittedName>
        <fullName evidence="2">Uncharacterized protein</fullName>
    </submittedName>
</protein>
<dbReference type="VEuPathDB" id="FungiDB:A1Q1_08015"/>
<dbReference type="Proteomes" id="UP000002748">
    <property type="component" value="Unassembled WGS sequence"/>
</dbReference>
<feature type="compositionally biased region" description="Low complexity" evidence="1">
    <location>
        <begin position="134"/>
        <end position="163"/>
    </location>
</feature>